<sequence length="170" mass="18654">MAAGNADGENGIDVPLNNADWILYNKGEAIPGPTTLARVQLAKTHSTATFYAPSDPSGVGSMHREHICACPIWQNEHAQYDCVFVSFDSDSEGMRALEIARIMAFFPFVFEEGVYPCAVVHWFEKTDADADEDTGMCIVRPGFHEDQSRHLTIIHTDTISNVPANKAPPS</sequence>
<dbReference type="Proteomes" id="UP000790709">
    <property type="component" value="Unassembled WGS sequence"/>
</dbReference>
<comment type="caution">
    <text evidence="1">The sequence shown here is derived from an EMBL/GenBank/DDBJ whole genome shotgun (WGS) entry which is preliminary data.</text>
</comment>
<proteinExistence type="predicted"/>
<accession>A0ACB8B0N4</accession>
<keyword evidence="2" id="KW-1185">Reference proteome</keyword>
<dbReference type="EMBL" id="MU266752">
    <property type="protein sequence ID" value="KAH7918668.1"/>
    <property type="molecule type" value="Genomic_DNA"/>
</dbReference>
<protein>
    <submittedName>
        <fullName evidence="1">Uncharacterized protein</fullName>
    </submittedName>
</protein>
<gene>
    <name evidence="1" type="ORF">BV22DRAFT_1051586</name>
</gene>
<name>A0ACB8B0N4_9AGAM</name>
<evidence type="ECO:0000313" key="1">
    <source>
        <dbReference type="EMBL" id="KAH7918668.1"/>
    </source>
</evidence>
<reference evidence="1" key="1">
    <citation type="journal article" date="2021" name="New Phytol.">
        <title>Evolutionary innovations through gain and loss of genes in the ectomycorrhizal Boletales.</title>
        <authorList>
            <person name="Wu G."/>
            <person name="Miyauchi S."/>
            <person name="Morin E."/>
            <person name="Kuo A."/>
            <person name="Drula E."/>
            <person name="Varga T."/>
            <person name="Kohler A."/>
            <person name="Feng B."/>
            <person name="Cao Y."/>
            <person name="Lipzen A."/>
            <person name="Daum C."/>
            <person name="Hundley H."/>
            <person name="Pangilinan J."/>
            <person name="Johnson J."/>
            <person name="Barry K."/>
            <person name="LaButti K."/>
            <person name="Ng V."/>
            <person name="Ahrendt S."/>
            <person name="Min B."/>
            <person name="Choi I.G."/>
            <person name="Park H."/>
            <person name="Plett J.M."/>
            <person name="Magnuson J."/>
            <person name="Spatafora J.W."/>
            <person name="Nagy L.G."/>
            <person name="Henrissat B."/>
            <person name="Grigoriev I.V."/>
            <person name="Yang Z.L."/>
            <person name="Xu J."/>
            <person name="Martin F.M."/>
        </authorList>
    </citation>
    <scope>NUCLEOTIDE SEQUENCE</scope>
    <source>
        <strain evidence="1">KUC20120723A-06</strain>
    </source>
</reference>
<organism evidence="1 2">
    <name type="scientific">Leucogyrophana mollusca</name>
    <dbReference type="NCBI Taxonomy" id="85980"/>
    <lineage>
        <taxon>Eukaryota</taxon>
        <taxon>Fungi</taxon>
        <taxon>Dikarya</taxon>
        <taxon>Basidiomycota</taxon>
        <taxon>Agaricomycotina</taxon>
        <taxon>Agaricomycetes</taxon>
        <taxon>Agaricomycetidae</taxon>
        <taxon>Boletales</taxon>
        <taxon>Boletales incertae sedis</taxon>
        <taxon>Leucogyrophana</taxon>
    </lineage>
</organism>
<evidence type="ECO:0000313" key="2">
    <source>
        <dbReference type="Proteomes" id="UP000790709"/>
    </source>
</evidence>